<sequence>MMAHWHYNTETHRKEKHSHPGGNEWHEHLPTLVSYGRTSKSLSRNYKEMEM</sequence>
<reference evidence="2" key="1">
    <citation type="journal article" date="2015" name="Nature">
        <title>Complex archaea that bridge the gap between prokaryotes and eukaryotes.</title>
        <authorList>
            <person name="Spang A."/>
            <person name="Saw J.H."/>
            <person name="Jorgensen S.L."/>
            <person name="Zaremba-Niedzwiedzka K."/>
            <person name="Martijn J."/>
            <person name="Lind A.E."/>
            <person name="van Eijk R."/>
            <person name="Schleper C."/>
            <person name="Guy L."/>
            <person name="Ettema T.J."/>
        </authorList>
    </citation>
    <scope>NUCLEOTIDE SEQUENCE</scope>
</reference>
<proteinExistence type="predicted"/>
<comment type="caution">
    <text evidence="2">The sequence shown here is derived from an EMBL/GenBank/DDBJ whole genome shotgun (WGS) entry which is preliminary data.</text>
</comment>
<protein>
    <submittedName>
        <fullName evidence="2">Uncharacterized protein</fullName>
    </submittedName>
</protein>
<organism evidence="2">
    <name type="scientific">marine sediment metagenome</name>
    <dbReference type="NCBI Taxonomy" id="412755"/>
    <lineage>
        <taxon>unclassified sequences</taxon>
        <taxon>metagenomes</taxon>
        <taxon>ecological metagenomes</taxon>
    </lineage>
</organism>
<dbReference type="EMBL" id="LAZR01003570">
    <property type="protein sequence ID" value="KKN16902.1"/>
    <property type="molecule type" value="Genomic_DNA"/>
</dbReference>
<evidence type="ECO:0000313" key="2">
    <source>
        <dbReference type="EMBL" id="KKN16902.1"/>
    </source>
</evidence>
<dbReference type="AlphaFoldDB" id="A0A0F9NXT8"/>
<name>A0A0F9NXT8_9ZZZZ</name>
<gene>
    <name evidence="2" type="ORF">LCGC14_0971070</name>
</gene>
<feature type="region of interest" description="Disordered" evidence="1">
    <location>
        <begin position="1"/>
        <end position="30"/>
    </location>
</feature>
<accession>A0A0F9NXT8</accession>
<evidence type="ECO:0000256" key="1">
    <source>
        <dbReference type="SAM" id="MobiDB-lite"/>
    </source>
</evidence>